<gene>
    <name evidence="3" type="ORF">KIPB_008742</name>
</gene>
<feature type="transmembrane region" description="Helical" evidence="2">
    <location>
        <begin position="477"/>
        <end position="500"/>
    </location>
</feature>
<evidence type="ECO:0000313" key="4">
    <source>
        <dbReference type="Proteomes" id="UP000265618"/>
    </source>
</evidence>
<feature type="transmembrane region" description="Helical" evidence="2">
    <location>
        <begin position="388"/>
        <end position="408"/>
    </location>
</feature>
<keyword evidence="4" id="KW-1185">Reference proteome</keyword>
<protein>
    <submittedName>
        <fullName evidence="3">Uncharacterized protein</fullName>
    </submittedName>
</protein>
<proteinExistence type="predicted"/>
<dbReference type="AlphaFoldDB" id="A0A9K3GL19"/>
<feature type="transmembrane region" description="Helical" evidence="2">
    <location>
        <begin position="414"/>
        <end position="431"/>
    </location>
</feature>
<accession>A0A9K3GL19</accession>
<keyword evidence="2" id="KW-0472">Membrane</keyword>
<evidence type="ECO:0000256" key="1">
    <source>
        <dbReference type="SAM" id="MobiDB-lite"/>
    </source>
</evidence>
<dbReference type="Proteomes" id="UP000265618">
    <property type="component" value="Unassembled WGS sequence"/>
</dbReference>
<reference evidence="3 4" key="1">
    <citation type="journal article" date="2018" name="PLoS ONE">
        <title>The draft genome of Kipferlia bialata reveals reductive genome evolution in fornicate parasites.</title>
        <authorList>
            <person name="Tanifuji G."/>
            <person name="Takabayashi S."/>
            <person name="Kume K."/>
            <person name="Takagi M."/>
            <person name="Nakayama T."/>
            <person name="Kamikawa R."/>
            <person name="Inagaki Y."/>
            <person name="Hashimoto T."/>
        </authorList>
    </citation>
    <scope>NUCLEOTIDE SEQUENCE [LARGE SCALE GENOMIC DNA]</scope>
    <source>
        <strain evidence="3">NY0173</strain>
    </source>
</reference>
<feature type="region of interest" description="Disordered" evidence="1">
    <location>
        <begin position="213"/>
        <end position="240"/>
    </location>
</feature>
<comment type="caution">
    <text evidence="3">The sequence shown here is derived from an EMBL/GenBank/DDBJ whole genome shotgun (WGS) entry which is preliminary data.</text>
</comment>
<feature type="compositionally biased region" description="Low complexity" evidence="1">
    <location>
        <begin position="213"/>
        <end position="234"/>
    </location>
</feature>
<feature type="transmembrane region" description="Helical" evidence="2">
    <location>
        <begin position="443"/>
        <end position="465"/>
    </location>
</feature>
<organism evidence="3 4">
    <name type="scientific">Kipferlia bialata</name>
    <dbReference type="NCBI Taxonomy" id="797122"/>
    <lineage>
        <taxon>Eukaryota</taxon>
        <taxon>Metamonada</taxon>
        <taxon>Carpediemonas-like organisms</taxon>
        <taxon>Kipferlia</taxon>
    </lineage>
</organism>
<evidence type="ECO:0000313" key="3">
    <source>
        <dbReference type="EMBL" id="GIQ86817.1"/>
    </source>
</evidence>
<keyword evidence="2" id="KW-1133">Transmembrane helix</keyword>
<sequence>MWGGVWVDEKAYRGSTVPFDSQGVEGTAAVLLGTQGGVSSLSVRVCQEWQRRSSIVSTLTLLDPTTLILSISSDTHPGRGGVRVEMGSGEGMDGTDRIDAYTPHTLSVTLATLTHLYDPGFDTTDMHPISDRGGHKRDRPDIDIVIPIPHGQGIDIPHTPFTHPVSDPYLSLSLMPSFHDTFSMVMMEGGRLPRPDTWALMIRSEFPNGLPLSSRASLSTVSDSDSDTSTPTLPGLGGVSKADPSRHAVYPYPSLGCLPLSLSLFPGGTSTCISGQTPPQGAYSSSGLVYDDTRGERLGLGVPWDGQGLCHGCHSTLARVISNTVTGVARLHEQLHHGDVYYTLIQKGQSMHTLSHPILAIGGICLAAHSILSIVVGGRGTGGWRGGVSTLSHALTLSAGLTSAFASPHTLLDLYVYSCGVRLGLGLLALYRQSASLPPPPRVLRLCIIVCVGVCPCVLSTLSWGRAWVGMGGYAHAPMAVSIPLLGSAALTLSNALLYWMDDTVANRLA</sequence>
<evidence type="ECO:0000256" key="2">
    <source>
        <dbReference type="SAM" id="Phobius"/>
    </source>
</evidence>
<dbReference type="EMBL" id="BDIP01002781">
    <property type="protein sequence ID" value="GIQ86817.1"/>
    <property type="molecule type" value="Genomic_DNA"/>
</dbReference>
<keyword evidence="2" id="KW-0812">Transmembrane</keyword>
<name>A0A9K3GL19_9EUKA</name>
<feature type="transmembrane region" description="Helical" evidence="2">
    <location>
        <begin position="354"/>
        <end position="376"/>
    </location>
</feature>